<dbReference type="Pfam" id="PF01636">
    <property type="entry name" value="APH"/>
    <property type="match status" value="1"/>
</dbReference>
<dbReference type="InterPro" id="IPR011009">
    <property type="entry name" value="Kinase-like_dom_sf"/>
</dbReference>
<sequence>MNIQDLPIEIIKQIGKVQNITFPKQGHTSTVAILHTLDKKYIIKKTENDLYNEWLSDEYKVLQYLYHTGLPVPKTYSFHVEDRSRWLLMDYIDGISLREFLSMVPDLQSKEKAIFNFGLCLKKMHESSCPVELLNNDTPWLDTMLSKAEYNLTHFAVDGSAELLRQLKEARPIPIDNTFIHGDFTIDNVLVNDCNIVGVIDWAGAEYGDPRYDVALAIRPKHNAFDNERDREIFYNGYGKLRITDEEYNYFEDGIYNFF</sequence>
<dbReference type="GO" id="GO:0016740">
    <property type="term" value="F:transferase activity"/>
    <property type="evidence" value="ECO:0007669"/>
    <property type="project" value="UniProtKB-KW"/>
</dbReference>
<dbReference type="Gene3D" id="3.90.1200.10">
    <property type="match status" value="1"/>
</dbReference>
<accession>A0A124DXV4</accession>
<dbReference type="RefSeq" id="WP_062834831.1">
    <property type="nucleotide sequence ID" value="NZ_BCNV01000001.1"/>
</dbReference>
<evidence type="ECO:0000259" key="1">
    <source>
        <dbReference type="Pfam" id="PF01636"/>
    </source>
</evidence>
<reference evidence="2 3" key="1">
    <citation type="journal article" date="2016" name="Genome Announc.">
        <title>Draft Genome Sequence of Paenibacillus amylolyticus Heshi-A3, Isolated from Fermented Rice Bran in a Japanese Fermented Seafood Dish.</title>
        <authorList>
            <person name="Akuzawa S."/>
            <person name="Nagaoka J."/>
            <person name="Kanekatsu M."/>
            <person name="Kubota E."/>
            <person name="Ohtake R."/>
            <person name="Suzuki T."/>
            <person name="Kanesaki Y."/>
        </authorList>
    </citation>
    <scope>NUCLEOTIDE SEQUENCE [LARGE SCALE GENOMIC DNA]</scope>
    <source>
        <strain evidence="2 3">Heshi-A3</strain>
    </source>
</reference>
<proteinExistence type="predicted"/>
<name>A0A124DXV4_PAEAM</name>
<dbReference type="Proteomes" id="UP000069697">
    <property type="component" value="Unassembled WGS sequence"/>
</dbReference>
<dbReference type="Gene3D" id="3.30.200.20">
    <property type="entry name" value="Phosphorylase Kinase, domain 1"/>
    <property type="match status" value="1"/>
</dbReference>
<comment type="caution">
    <text evidence="2">The sequence shown here is derived from an EMBL/GenBank/DDBJ whole genome shotgun (WGS) entry which is preliminary data.</text>
</comment>
<dbReference type="SUPFAM" id="SSF56112">
    <property type="entry name" value="Protein kinase-like (PK-like)"/>
    <property type="match status" value="1"/>
</dbReference>
<evidence type="ECO:0000313" key="3">
    <source>
        <dbReference type="Proteomes" id="UP000069697"/>
    </source>
</evidence>
<gene>
    <name evidence="2" type="ORF">PAHA3_2334</name>
</gene>
<feature type="domain" description="Aminoglycoside phosphotransferase" evidence="1">
    <location>
        <begin position="21"/>
        <end position="229"/>
    </location>
</feature>
<dbReference type="InterPro" id="IPR051678">
    <property type="entry name" value="AGP_Transferase"/>
</dbReference>
<protein>
    <submittedName>
        <fullName evidence="2">Aminoglycoside phosphotransferase</fullName>
    </submittedName>
</protein>
<dbReference type="EMBL" id="BCNV01000001">
    <property type="protein sequence ID" value="GAS82260.1"/>
    <property type="molecule type" value="Genomic_DNA"/>
</dbReference>
<evidence type="ECO:0000313" key="2">
    <source>
        <dbReference type="EMBL" id="GAS82260.1"/>
    </source>
</evidence>
<dbReference type="PANTHER" id="PTHR21310">
    <property type="entry name" value="AMINOGLYCOSIDE PHOSPHOTRANSFERASE-RELATED-RELATED"/>
    <property type="match status" value="1"/>
</dbReference>
<reference evidence="3" key="2">
    <citation type="submission" date="2016-01" db="EMBL/GenBank/DDBJ databases">
        <title>Draft Genome Sequence of Paenibacillus amylolyticus Heshi-A3 that Was Isolated from Fermented Rice Bran with Aging Salted Mackerel, Which Was Named Heshiko as Traditional Fermented Seafood in Japan.</title>
        <authorList>
            <person name="Akuzawa S."/>
            <person name="Nakagawa J."/>
            <person name="Kanekatsu T."/>
            <person name="Kubota E."/>
            <person name="Ohtake R."/>
            <person name="Suzuki T."/>
            <person name="Kanesaki Y."/>
        </authorList>
    </citation>
    <scope>NUCLEOTIDE SEQUENCE [LARGE SCALE GENOMIC DNA]</scope>
    <source>
        <strain evidence="3">Heshi-A3</strain>
    </source>
</reference>
<dbReference type="InterPro" id="IPR002575">
    <property type="entry name" value="Aminoglycoside_PTrfase"/>
</dbReference>
<dbReference type="AlphaFoldDB" id="A0A124DXV4"/>
<keyword evidence="2" id="KW-0808">Transferase</keyword>
<organism evidence="2 3">
    <name type="scientific">Paenibacillus amylolyticus</name>
    <dbReference type="NCBI Taxonomy" id="1451"/>
    <lineage>
        <taxon>Bacteria</taxon>
        <taxon>Bacillati</taxon>
        <taxon>Bacillota</taxon>
        <taxon>Bacilli</taxon>
        <taxon>Bacillales</taxon>
        <taxon>Paenibacillaceae</taxon>
        <taxon>Paenibacillus</taxon>
    </lineage>
</organism>